<keyword evidence="3" id="KW-0031">Aminopeptidase</keyword>
<reference evidence="3 4" key="1">
    <citation type="submission" date="2023-07" db="EMBL/GenBank/DDBJ databases">
        <title>Genomic Encyclopedia of Type Strains, Phase IV (KMG-IV): sequencing the most valuable type-strain genomes for metagenomic binning, comparative biology and taxonomic classification.</title>
        <authorList>
            <person name="Goeker M."/>
        </authorList>
    </citation>
    <scope>NUCLEOTIDE SEQUENCE [LARGE SCALE GENOMIC DNA]</scope>
    <source>
        <strain evidence="3 4">DSM 9768</strain>
    </source>
</reference>
<dbReference type="InterPro" id="IPR011042">
    <property type="entry name" value="6-blade_b-propeller_TolB-like"/>
</dbReference>
<dbReference type="EMBL" id="JAUSUG010000009">
    <property type="protein sequence ID" value="MDQ0255216.1"/>
    <property type="molecule type" value="Genomic_DNA"/>
</dbReference>
<sequence>MIKFSKPSVEQFFRTYNITNFTVTDNEEKLLFSSNLNGKMNVWALDMERGYPYLFAHTEQACSFLKADPKMRYVLGGFDHDGDENYHIYAFPYEGGPPKELIKADKSDKYFYVHLSEDGSRLYYITSKGNPQFLNGYVYHMEEDRHEQLYSGEDASTFVYAVSADERYLVLVKFYANTYKVGYLKDLKTGEIKTLSQEPDRVHEFAGATFVSDDELLFITNDESEFNYVVKYHIPTGTQEKYMEFEDESVTSIQWHKDSKTLYMVTEKGVEDYIYRFADGESTPTEVPCPLTSLDSVKVAKSGRVYVLGRSAVEPFNIYASTPEGDWTKLTDNRVLGISQEDMVDPEVVSYSSFDGKEIEALWFKAKPEQDNGHVIFWPHGGPQAAERKMFRAMFQCFLNRGYSIFAPNFRGSTGYGATFKKLVEQDWGEGPRLDCVAGIEWLFETGKCDRDRLFVLGGSYGGYMTLLLAGRHSEYFRAVIDIFGVSNLFTFVNSVPDHWKPIMERWVGDPVRDKERFEKDSPITYLSSMTKPMLVIQGANDPRVVKEESDQIVEALQKQGTEVEYLVLDDEGHGFSKKENEIKVYKQILDFLEKHR</sequence>
<proteinExistence type="predicted"/>
<dbReference type="InterPro" id="IPR029058">
    <property type="entry name" value="AB_hydrolase_fold"/>
</dbReference>
<dbReference type="SUPFAM" id="SSF53474">
    <property type="entry name" value="alpha/beta-Hydrolases"/>
    <property type="match status" value="1"/>
</dbReference>
<accession>A0ABT9ZVF1</accession>
<keyword evidence="4" id="KW-1185">Reference proteome</keyword>
<dbReference type="Gene3D" id="3.40.50.1820">
    <property type="entry name" value="alpha/beta hydrolase"/>
    <property type="match status" value="1"/>
</dbReference>
<comment type="caution">
    <text evidence="3">The sequence shown here is derived from an EMBL/GenBank/DDBJ whole genome shotgun (WGS) entry which is preliminary data.</text>
</comment>
<dbReference type="SUPFAM" id="SSF82171">
    <property type="entry name" value="DPP6 N-terminal domain-like"/>
    <property type="match status" value="1"/>
</dbReference>
<name>A0ABT9ZVF1_9BACI</name>
<dbReference type="GO" id="GO:0004177">
    <property type="term" value="F:aminopeptidase activity"/>
    <property type="evidence" value="ECO:0007669"/>
    <property type="project" value="UniProtKB-KW"/>
</dbReference>
<gene>
    <name evidence="3" type="ORF">J2S74_002598</name>
</gene>
<dbReference type="PANTHER" id="PTHR42776">
    <property type="entry name" value="SERINE PEPTIDASE S9 FAMILY MEMBER"/>
    <property type="match status" value="1"/>
</dbReference>
<evidence type="ECO:0000256" key="1">
    <source>
        <dbReference type="ARBA" id="ARBA00022801"/>
    </source>
</evidence>
<dbReference type="PANTHER" id="PTHR42776:SF27">
    <property type="entry name" value="DIPEPTIDYL PEPTIDASE FAMILY MEMBER 6"/>
    <property type="match status" value="1"/>
</dbReference>
<dbReference type="RefSeq" id="WP_307326160.1">
    <property type="nucleotide sequence ID" value="NZ_JAUSUG010000009.1"/>
</dbReference>
<keyword evidence="3" id="KW-0645">Protease</keyword>
<dbReference type="Pfam" id="PF00326">
    <property type="entry name" value="Peptidase_S9"/>
    <property type="match status" value="1"/>
</dbReference>
<keyword evidence="1" id="KW-0378">Hydrolase</keyword>
<dbReference type="InterPro" id="IPR001375">
    <property type="entry name" value="Peptidase_S9_cat"/>
</dbReference>
<evidence type="ECO:0000313" key="4">
    <source>
        <dbReference type="Proteomes" id="UP001230005"/>
    </source>
</evidence>
<protein>
    <submittedName>
        <fullName evidence="3">Dipeptidyl aminopeptidase/acylaminoacyl peptidase</fullName>
    </submittedName>
</protein>
<evidence type="ECO:0000313" key="3">
    <source>
        <dbReference type="EMBL" id="MDQ0255216.1"/>
    </source>
</evidence>
<dbReference type="Gene3D" id="2.120.10.30">
    <property type="entry name" value="TolB, C-terminal domain"/>
    <property type="match status" value="1"/>
</dbReference>
<evidence type="ECO:0000259" key="2">
    <source>
        <dbReference type="Pfam" id="PF00326"/>
    </source>
</evidence>
<feature type="domain" description="Peptidase S9 prolyl oligopeptidase catalytic" evidence="2">
    <location>
        <begin position="391"/>
        <end position="596"/>
    </location>
</feature>
<dbReference type="Proteomes" id="UP001230005">
    <property type="component" value="Unassembled WGS sequence"/>
</dbReference>
<organism evidence="3 4">
    <name type="scientific">Evansella vedderi</name>
    <dbReference type="NCBI Taxonomy" id="38282"/>
    <lineage>
        <taxon>Bacteria</taxon>
        <taxon>Bacillati</taxon>
        <taxon>Bacillota</taxon>
        <taxon>Bacilli</taxon>
        <taxon>Bacillales</taxon>
        <taxon>Bacillaceae</taxon>
        <taxon>Evansella</taxon>
    </lineage>
</organism>